<accession>A0A8T0A480</accession>
<feature type="region of interest" description="Disordered" evidence="1">
    <location>
        <begin position="104"/>
        <end position="144"/>
    </location>
</feature>
<dbReference type="PANTHER" id="PTHR31327:SF7">
    <property type="entry name" value="PDZ DOMAIN-CONTAINING PROTEIN"/>
    <property type="match status" value="1"/>
</dbReference>
<evidence type="ECO:0000313" key="4">
    <source>
        <dbReference type="Proteomes" id="UP000605970"/>
    </source>
</evidence>
<dbReference type="SUPFAM" id="SSF50156">
    <property type="entry name" value="PDZ domain-like"/>
    <property type="match status" value="2"/>
</dbReference>
<organism evidence="3 4">
    <name type="scientific">Meloidogyne graminicola</name>
    <dbReference type="NCBI Taxonomy" id="189291"/>
    <lineage>
        <taxon>Eukaryota</taxon>
        <taxon>Metazoa</taxon>
        <taxon>Ecdysozoa</taxon>
        <taxon>Nematoda</taxon>
        <taxon>Chromadorea</taxon>
        <taxon>Rhabditida</taxon>
        <taxon>Tylenchina</taxon>
        <taxon>Tylenchomorpha</taxon>
        <taxon>Tylenchoidea</taxon>
        <taxon>Meloidogynidae</taxon>
        <taxon>Meloidogyninae</taxon>
        <taxon>Meloidogyne</taxon>
    </lineage>
</organism>
<dbReference type="InterPro" id="IPR001478">
    <property type="entry name" value="PDZ"/>
</dbReference>
<dbReference type="InterPro" id="IPR040264">
    <property type="entry name" value="T15H9.4-like"/>
</dbReference>
<evidence type="ECO:0000313" key="3">
    <source>
        <dbReference type="EMBL" id="KAF7640198.1"/>
    </source>
</evidence>
<dbReference type="OrthoDB" id="6022711at2759"/>
<dbReference type="Pfam" id="PF00595">
    <property type="entry name" value="PDZ"/>
    <property type="match status" value="1"/>
</dbReference>
<dbReference type="Gene3D" id="2.30.42.10">
    <property type="match status" value="1"/>
</dbReference>
<feature type="compositionally biased region" description="Low complexity" evidence="1">
    <location>
        <begin position="131"/>
        <end position="140"/>
    </location>
</feature>
<evidence type="ECO:0000259" key="2">
    <source>
        <dbReference type="PROSITE" id="PS50106"/>
    </source>
</evidence>
<dbReference type="InterPro" id="IPR036034">
    <property type="entry name" value="PDZ_sf"/>
</dbReference>
<comment type="caution">
    <text evidence="3">The sequence shown here is derived from an EMBL/GenBank/DDBJ whole genome shotgun (WGS) entry which is preliminary data.</text>
</comment>
<dbReference type="AlphaFoldDB" id="A0A8T0A480"/>
<feature type="domain" description="PDZ" evidence="2">
    <location>
        <begin position="29"/>
        <end position="102"/>
    </location>
</feature>
<sequence>MRFPSRSSSNSSINTTTTRQQTSSRPSLLVSIPLEENELLGVRPNKSLVITHVQRGSPAYGRLRVGDKILSINDRRINDLDAFYRILRITFPIANILIRRTNDGDTNIERSPERIQTTSRTTTTLREESTQRQQQQQQSQIDENLPQGIRTAIARRQGYRYSLVTIDRVRGIRFGLSIKTRDNRVVVTNVEANSLSSPFLQQYDHIVYVDSVRVTQAEVARNLMLKALNESDRVECVIGRPITREAISAAKAAIAREDIHEPPSVRLGIDVQQIMRQQIVNMAAYAQLSPNGILNRSREPPPRNRRVSFSGDNVIVPIQSDHVGRQLRNVTNGIPNSPIRQQRR</sequence>
<feature type="region of interest" description="Disordered" evidence="1">
    <location>
        <begin position="292"/>
        <end position="311"/>
    </location>
</feature>
<dbReference type="PROSITE" id="PS50106">
    <property type="entry name" value="PDZ"/>
    <property type="match status" value="1"/>
</dbReference>
<dbReference type="Proteomes" id="UP000605970">
    <property type="component" value="Unassembled WGS sequence"/>
</dbReference>
<feature type="region of interest" description="Disordered" evidence="1">
    <location>
        <begin position="1"/>
        <end position="27"/>
    </location>
</feature>
<name>A0A8T0A480_9BILA</name>
<keyword evidence="4" id="KW-1185">Reference proteome</keyword>
<feature type="compositionally biased region" description="Basic and acidic residues" evidence="1">
    <location>
        <begin position="104"/>
        <end position="113"/>
    </location>
</feature>
<gene>
    <name evidence="3" type="ORF">Mgra_00000025</name>
</gene>
<dbReference type="SMART" id="SM00228">
    <property type="entry name" value="PDZ"/>
    <property type="match status" value="2"/>
</dbReference>
<dbReference type="PANTHER" id="PTHR31327">
    <property type="entry name" value="SPERM MEIOSIS PDZ DOMAIN CONTAINING PROTEINS-RELATED"/>
    <property type="match status" value="1"/>
</dbReference>
<reference evidence="3" key="1">
    <citation type="journal article" date="2020" name="Ecol. Evol.">
        <title>Genome structure and content of the rice root-knot nematode (Meloidogyne graminicola).</title>
        <authorList>
            <person name="Phan N.T."/>
            <person name="Danchin E.G.J."/>
            <person name="Klopp C."/>
            <person name="Perfus-Barbeoch L."/>
            <person name="Kozlowski D.K."/>
            <person name="Koutsovoulos G.D."/>
            <person name="Lopez-Roques C."/>
            <person name="Bouchez O."/>
            <person name="Zahm M."/>
            <person name="Besnard G."/>
            <person name="Bellafiore S."/>
        </authorList>
    </citation>
    <scope>NUCLEOTIDE SEQUENCE</scope>
    <source>
        <strain evidence="3">VN-18</strain>
    </source>
</reference>
<protein>
    <submittedName>
        <fullName evidence="3">PDZ domain-containing protein</fullName>
    </submittedName>
</protein>
<dbReference type="EMBL" id="JABEBT010000001">
    <property type="protein sequence ID" value="KAF7640198.1"/>
    <property type="molecule type" value="Genomic_DNA"/>
</dbReference>
<proteinExistence type="predicted"/>
<evidence type="ECO:0000256" key="1">
    <source>
        <dbReference type="SAM" id="MobiDB-lite"/>
    </source>
</evidence>